<keyword evidence="2" id="KW-1185">Reference proteome</keyword>
<reference evidence="1 2" key="1">
    <citation type="submission" date="2018-06" db="EMBL/GenBank/DDBJ databases">
        <title>Genomic Encyclopedia of Type Strains, Phase IV (KMG-IV): sequencing the most valuable type-strain genomes for metagenomic binning, comparative biology and taxonomic classification.</title>
        <authorList>
            <person name="Goeker M."/>
        </authorList>
    </citation>
    <scope>NUCLEOTIDE SEQUENCE [LARGE SCALE GENOMIC DNA]</scope>
    <source>
        <strain evidence="1 2">DSM 25520</strain>
    </source>
</reference>
<dbReference type="RefSeq" id="WP_113935259.1">
    <property type="nucleotide sequence ID" value="NZ_JALCYK010000021.1"/>
</dbReference>
<name>A0A366H016_9BURK</name>
<proteinExistence type="predicted"/>
<gene>
    <name evidence="1" type="ORF">DFR37_12234</name>
</gene>
<protein>
    <submittedName>
        <fullName evidence="1">Uncharacterized protein</fullName>
    </submittedName>
</protein>
<dbReference type="AlphaFoldDB" id="A0A366H016"/>
<dbReference type="OrthoDB" id="5431733at2"/>
<organism evidence="1 2">
    <name type="scientific">Eoetvoesiella caeni</name>
    <dbReference type="NCBI Taxonomy" id="645616"/>
    <lineage>
        <taxon>Bacteria</taxon>
        <taxon>Pseudomonadati</taxon>
        <taxon>Pseudomonadota</taxon>
        <taxon>Betaproteobacteria</taxon>
        <taxon>Burkholderiales</taxon>
        <taxon>Alcaligenaceae</taxon>
        <taxon>Eoetvoesiella</taxon>
    </lineage>
</organism>
<comment type="caution">
    <text evidence="1">The sequence shown here is derived from an EMBL/GenBank/DDBJ whole genome shotgun (WGS) entry which is preliminary data.</text>
</comment>
<evidence type="ECO:0000313" key="2">
    <source>
        <dbReference type="Proteomes" id="UP000253628"/>
    </source>
</evidence>
<accession>A0A366H016</accession>
<sequence>MPEVDHATINRNLILIVPKQAALDWIRSVDSQPIEGLALDELRQEQEVYLISPDIINTPEQAEQWALQRFSVLFASFLNSWFTDQALWPKRRTRKMFLEWFEVQYHSTIWDLSTAPLEHEEWN</sequence>
<evidence type="ECO:0000313" key="1">
    <source>
        <dbReference type="EMBL" id="RBP35033.1"/>
    </source>
</evidence>
<dbReference type="Proteomes" id="UP000253628">
    <property type="component" value="Unassembled WGS sequence"/>
</dbReference>
<dbReference type="EMBL" id="QNRQ01000022">
    <property type="protein sequence ID" value="RBP35033.1"/>
    <property type="molecule type" value="Genomic_DNA"/>
</dbReference>